<gene>
    <name evidence="9" type="ORF">GLOTRDRAFT_41946</name>
</gene>
<feature type="domain" description="Adenosine deaminase" evidence="8">
    <location>
        <begin position="26"/>
        <end position="341"/>
    </location>
</feature>
<dbReference type="SUPFAM" id="SSF51556">
    <property type="entry name" value="Metallo-dependent hydrolases"/>
    <property type="match status" value="1"/>
</dbReference>
<evidence type="ECO:0000256" key="3">
    <source>
        <dbReference type="ARBA" id="ARBA00022723"/>
    </source>
</evidence>
<comment type="cofactor">
    <cofactor evidence="1">
        <name>Zn(2+)</name>
        <dbReference type="ChEBI" id="CHEBI:29105"/>
    </cofactor>
</comment>
<evidence type="ECO:0000313" key="10">
    <source>
        <dbReference type="Proteomes" id="UP000030669"/>
    </source>
</evidence>
<dbReference type="KEGG" id="gtr:GLOTRDRAFT_41946"/>
<dbReference type="PANTHER" id="PTHR11409:SF42">
    <property type="entry name" value="ADENOSINE DEAMINASE-LIKE PROTEIN"/>
    <property type="match status" value="1"/>
</dbReference>
<comment type="catalytic activity">
    <reaction evidence="7">
        <text>N(6)-methyl-AMP + H2O + H(+) = IMP + methylamine</text>
        <dbReference type="Rhea" id="RHEA:16001"/>
        <dbReference type="ChEBI" id="CHEBI:15377"/>
        <dbReference type="ChEBI" id="CHEBI:15378"/>
        <dbReference type="ChEBI" id="CHEBI:58053"/>
        <dbReference type="ChEBI" id="CHEBI:59338"/>
        <dbReference type="ChEBI" id="CHEBI:144842"/>
    </reaction>
    <physiologicalReaction direction="left-to-right" evidence="7">
        <dbReference type="Rhea" id="RHEA:16002"/>
    </physiologicalReaction>
</comment>
<keyword evidence="10" id="KW-1185">Reference proteome</keyword>
<keyword evidence="5" id="KW-0862">Zinc</keyword>
<dbReference type="OrthoDB" id="272271at2759"/>
<dbReference type="Pfam" id="PF00962">
    <property type="entry name" value="A_deaminase"/>
    <property type="match status" value="1"/>
</dbReference>
<proteinExistence type="inferred from homology"/>
<comment type="similarity">
    <text evidence="2">Belongs to the metallo-dependent hydrolases superfamily. Adenosine and AMP deaminases family.</text>
</comment>
<protein>
    <submittedName>
        <fullName evidence="9">Metallo-dependent hydrolase</fullName>
    </submittedName>
</protein>
<dbReference type="OMA" id="RPQFKPY"/>
<dbReference type="GeneID" id="19306092"/>
<dbReference type="InterPro" id="IPR032466">
    <property type="entry name" value="Metal_Hydrolase"/>
</dbReference>
<dbReference type="HOGENOM" id="CLU_039228_3_0_1"/>
<evidence type="ECO:0000259" key="8">
    <source>
        <dbReference type="Pfam" id="PF00962"/>
    </source>
</evidence>
<dbReference type="GO" id="GO:0009117">
    <property type="term" value="P:nucleotide metabolic process"/>
    <property type="evidence" value="ECO:0007669"/>
    <property type="project" value="UniProtKB-KW"/>
</dbReference>
<dbReference type="eggNOG" id="KOG1097">
    <property type="taxonomic scope" value="Eukaryota"/>
</dbReference>
<dbReference type="GO" id="GO:0006154">
    <property type="term" value="P:adenosine catabolic process"/>
    <property type="evidence" value="ECO:0007669"/>
    <property type="project" value="TreeGrafter"/>
</dbReference>
<accession>S7Q526</accession>
<dbReference type="GO" id="GO:0046872">
    <property type="term" value="F:metal ion binding"/>
    <property type="evidence" value="ECO:0007669"/>
    <property type="project" value="UniProtKB-KW"/>
</dbReference>
<organism evidence="9 10">
    <name type="scientific">Gloeophyllum trabeum (strain ATCC 11539 / FP-39264 / Madison 617)</name>
    <name type="common">Brown rot fungus</name>
    <dbReference type="NCBI Taxonomy" id="670483"/>
    <lineage>
        <taxon>Eukaryota</taxon>
        <taxon>Fungi</taxon>
        <taxon>Dikarya</taxon>
        <taxon>Basidiomycota</taxon>
        <taxon>Agaricomycotina</taxon>
        <taxon>Agaricomycetes</taxon>
        <taxon>Gloeophyllales</taxon>
        <taxon>Gloeophyllaceae</taxon>
        <taxon>Gloeophyllum</taxon>
    </lineage>
</organism>
<dbReference type="AlphaFoldDB" id="S7Q526"/>
<dbReference type="Gene3D" id="3.20.20.140">
    <property type="entry name" value="Metal-dependent hydrolases"/>
    <property type="match status" value="1"/>
</dbReference>
<keyword evidence="4 9" id="KW-0378">Hydrolase</keyword>
<dbReference type="InterPro" id="IPR001365">
    <property type="entry name" value="A_deaminase_dom"/>
</dbReference>
<sequence length="347" mass="38609">MSLSRYTAGALETLTESEVQFLRDLPKAELHAHLNGSIPLDVLQEMARDYLSANGASGSTVSEAVKMGVQNLTQGVQLNEIHEFFGLFPAIYALTSSPERVAKAARAVLHLFLDDPNPQCAYLEMRTTPRATESMDRRGYLLAVLEEVEKYPADKAALIVSTDRRMDETIVEECINLAITLKEEGRRVVGIDLCGDPRAGELQRFVKHFQNAKASGLGVTVHIAETVDNPTSETDNLLRAFAPSRLGHATFLDEEAMKIVFEKDIAVELCLTSNLLCKTVKSLEDHHIRFYLKQDHPIAICTDDQLVFRTNLLAEYALLLAKPPYGLGLTMDEVRKIAEMSMARRFS</sequence>
<dbReference type="RefSeq" id="XP_007866105.1">
    <property type="nucleotide sequence ID" value="XM_007867914.1"/>
</dbReference>
<dbReference type="EMBL" id="KB469302">
    <property type="protein sequence ID" value="EPQ55131.1"/>
    <property type="molecule type" value="Genomic_DNA"/>
</dbReference>
<keyword evidence="3" id="KW-0479">Metal-binding</keyword>
<dbReference type="GO" id="GO:0004000">
    <property type="term" value="F:adenosine deaminase activity"/>
    <property type="evidence" value="ECO:0007669"/>
    <property type="project" value="TreeGrafter"/>
</dbReference>
<dbReference type="GO" id="GO:0046103">
    <property type="term" value="P:inosine biosynthetic process"/>
    <property type="evidence" value="ECO:0007669"/>
    <property type="project" value="TreeGrafter"/>
</dbReference>
<dbReference type="STRING" id="670483.S7Q526"/>
<dbReference type="Proteomes" id="UP000030669">
    <property type="component" value="Unassembled WGS sequence"/>
</dbReference>
<dbReference type="InterPro" id="IPR006330">
    <property type="entry name" value="Ado/ade_deaminase"/>
</dbReference>
<evidence type="ECO:0000256" key="1">
    <source>
        <dbReference type="ARBA" id="ARBA00001947"/>
    </source>
</evidence>
<name>S7Q526_GLOTA</name>
<evidence type="ECO:0000256" key="6">
    <source>
        <dbReference type="ARBA" id="ARBA00023080"/>
    </source>
</evidence>
<keyword evidence="6" id="KW-0546">Nucleotide metabolism</keyword>
<evidence type="ECO:0000256" key="2">
    <source>
        <dbReference type="ARBA" id="ARBA00006676"/>
    </source>
</evidence>
<evidence type="ECO:0000313" key="9">
    <source>
        <dbReference type="EMBL" id="EPQ55131.1"/>
    </source>
</evidence>
<evidence type="ECO:0000256" key="4">
    <source>
        <dbReference type="ARBA" id="ARBA00022801"/>
    </source>
</evidence>
<dbReference type="PANTHER" id="PTHR11409">
    <property type="entry name" value="ADENOSINE DEAMINASE"/>
    <property type="match status" value="1"/>
</dbReference>
<evidence type="ECO:0000256" key="5">
    <source>
        <dbReference type="ARBA" id="ARBA00022833"/>
    </source>
</evidence>
<reference evidence="9 10" key="1">
    <citation type="journal article" date="2012" name="Science">
        <title>The Paleozoic origin of enzymatic lignin decomposition reconstructed from 31 fungal genomes.</title>
        <authorList>
            <person name="Floudas D."/>
            <person name="Binder M."/>
            <person name="Riley R."/>
            <person name="Barry K."/>
            <person name="Blanchette R.A."/>
            <person name="Henrissat B."/>
            <person name="Martinez A.T."/>
            <person name="Otillar R."/>
            <person name="Spatafora J.W."/>
            <person name="Yadav J.S."/>
            <person name="Aerts A."/>
            <person name="Benoit I."/>
            <person name="Boyd A."/>
            <person name="Carlson A."/>
            <person name="Copeland A."/>
            <person name="Coutinho P.M."/>
            <person name="de Vries R.P."/>
            <person name="Ferreira P."/>
            <person name="Findley K."/>
            <person name="Foster B."/>
            <person name="Gaskell J."/>
            <person name="Glotzer D."/>
            <person name="Gorecki P."/>
            <person name="Heitman J."/>
            <person name="Hesse C."/>
            <person name="Hori C."/>
            <person name="Igarashi K."/>
            <person name="Jurgens J.A."/>
            <person name="Kallen N."/>
            <person name="Kersten P."/>
            <person name="Kohler A."/>
            <person name="Kuees U."/>
            <person name="Kumar T.K.A."/>
            <person name="Kuo A."/>
            <person name="LaButti K."/>
            <person name="Larrondo L.F."/>
            <person name="Lindquist E."/>
            <person name="Ling A."/>
            <person name="Lombard V."/>
            <person name="Lucas S."/>
            <person name="Lundell T."/>
            <person name="Martin R."/>
            <person name="McLaughlin D.J."/>
            <person name="Morgenstern I."/>
            <person name="Morin E."/>
            <person name="Murat C."/>
            <person name="Nagy L.G."/>
            <person name="Nolan M."/>
            <person name="Ohm R.A."/>
            <person name="Patyshakuliyeva A."/>
            <person name="Rokas A."/>
            <person name="Ruiz-Duenas F.J."/>
            <person name="Sabat G."/>
            <person name="Salamov A."/>
            <person name="Samejima M."/>
            <person name="Schmutz J."/>
            <person name="Slot J.C."/>
            <person name="St John F."/>
            <person name="Stenlid J."/>
            <person name="Sun H."/>
            <person name="Sun S."/>
            <person name="Syed K."/>
            <person name="Tsang A."/>
            <person name="Wiebenga A."/>
            <person name="Young D."/>
            <person name="Pisabarro A."/>
            <person name="Eastwood D.C."/>
            <person name="Martin F."/>
            <person name="Cullen D."/>
            <person name="Grigoriev I.V."/>
            <person name="Hibbett D.S."/>
        </authorList>
    </citation>
    <scope>NUCLEOTIDE SEQUENCE [LARGE SCALE GENOMIC DNA]</scope>
    <source>
        <strain evidence="9 10">ATCC 11539</strain>
    </source>
</reference>
<evidence type="ECO:0000256" key="7">
    <source>
        <dbReference type="ARBA" id="ARBA00048787"/>
    </source>
</evidence>